<dbReference type="InterPro" id="IPR041542">
    <property type="entry name" value="GH43_C2"/>
</dbReference>
<dbReference type="PROSITE" id="PS51164">
    <property type="entry name" value="CBM1_2"/>
    <property type="match status" value="1"/>
</dbReference>
<proteinExistence type="inferred from homology"/>
<dbReference type="SUPFAM" id="SSF57180">
    <property type="entry name" value="Cellulose-binding domain"/>
    <property type="match status" value="1"/>
</dbReference>
<protein>
    <recommendedName>
        <fullName evidence="7">CBM1 domain-containing protein</fullName>
    </recommendedName>
</protein>
<keyword evidence="3" id="KW-0378">Hydrolase</keyword>
<dbReference type="GO" id="GO:0005975">
    <property type="term" value="P:carbohydrate metabolic process"/>
    <property type="evidence" value="ECO:0007669"/>
    <property type="project" value="InterPro"/>
</dbReference>
<feature type="signal peptide" evidence="6">
    <location>
        <begin position="1"/>
        <end position="16"/>
    </location>
</feature>
<dbReference type="SMART" id="SM00236">
    <property type="entry name" value="fCBD"/>
    <property type="match status" value="1"/>
</dbReference>
<organism evidence="8 9">
    <name type="scientific">Arthrobotrys conoides</name>
    <dbReference type="NCBI Taxonomy" id="74498"/>
    <lineage>
        <taxon>Eukaryota</taxon>
        <taxon>Fungi</taxon>
        <taxon>Dikarya</taxon>
        <taxon>Ascomycota</taxon>
        <taxon>Pezizomycotina</taxon>
        <taxon>Orbiliomycetes</taxon>
        <taxon>Orbiliales</taxon>
        <taxon>Orbiliaceae</taxon>
        <taxon>Arthrobotrys</taxon>
    </lineage>
</organism>
<dbReference type="InterPro" id="IPR000254">
    <property type="entry name" value="CBD"/>
</dbReference>
<dbReference type="Pfam" id="PF04616">
    <property type="entry name" value="Glyco_hydro_43"/>
    <property type="match status" value="1"/>
</dbReference>
<dbReference type="InterPro" id="IPR013320">
    <property type="entry name" value="ConA-like_dom_sf"/>
</dbReference>
<evidence type="ECO:0000256" key="1">
    <source>
        <dbReference type="ARBA" id="ARBA00009865"/>
    </source>
</evidence>
<feature type="chain" id="PRO_5042853962" description="CBM1 domain-containing protein" evidence="6">
    <location>
        <begin position="17"/>
        <end position="652"/>
    </location>
</feature>
<reference evidence="8 9" key="1">
    <citation type="submission" date="2019-10" db="EMBL/GenBank/DDBJ databases">
        <authorList>
            <person name="Palmer J.M."/>
        </authorList>
    </citation>
    <scope>NUCLEOTIDE SEQUENCE [LARGE SCALE GENOMIC DNA]</scope>
    <source>
        <strain evidence="8 9">TWF506</strain>
    </source>
</reference>
<dbReference type="SUPFAM" id="SSF75005">
    <property type="entry name" value="Arabinanase/levansucrase/invertase"/>
    <property type="match status" value="1"/>
</dbReference>
<dbReference type="Proteomes" id="UP001307849">
    <property type="component" value="Unassembled WGS sequence"/>
</dbReference>
<comment type="caution">
    <text evidence="8">The sequence shown here is derived from an EMBL/GenBank/DDBJ whole genome shotgun (WGS) entry which is preliminary data.</text>
</comment>
<keyword evidence="9" id="KW-1185">Reference proteome</keyword>
<evidence type="ECO:0000256" key="3">
    <source>
        <dbReference type="ARBA" id="ARBA00022801"/>
    </source>
</evidence>
<evidence type="ECO:0000256" key="5">
    <source>
        <dbReference type="SAM" id="MobiDB-lite"/>
    </source>
</evidence>
<keyword evidence="4" id="KW-0326">Glycosidase</keyword>
<gene>
    <name evidence="8" type="ORF">TWF506_001926</name>
</gene>
<dbReference type="EMBL" id="JAVHJM010000001">
    <property type="protein sequence ID" value="KAK6521722.1"/>
    <property type="molecule type" value="Genomic_DNA"/>
</dbReference>
<dbReference type="PANTHER" id="PTHR42812:SF15">
    <property type="entry name" value="HYDROLASE, PUTATIVE (AFU_ORTHOLOGUE AFUA_2G00930)-RELATED"/>
    <property type="match status" value="1"/>
</dbReference>
<evidence type="ECO:0000256" key="6">
    <source>
        <dbReference type="SAM" id="SignalP"/>
    </source>
</evidence>
<dbReference type="Gene3D" id="2.60.120.200">
    <property type="match status" value="1"/>
</dbReference>
<sequence length="652" mass="70374">MKSSYLIVGIIPAVLAQQTVWGQCGGQGWTGPAVCTAGSCCSSLNPWYYQCLPGGSCATATTTTTPTTTTKQSSTTTPRVTTSPFTTTTTTKLVTTPATSSSTTSKTTTRSSSTTTRDTTSPSTTRTTTSSSTTLSTATRSTTSSAPVGLFTNPVVYSDYADNDVFKGPDGAYYLSSSNMHFSPGAPILKSFDLVNWEPIGHSVPFLDNGDNYNMVGGTAYRGGTWASTMRYRASNGKWYWIGCMNFWVTFIYTADYAAGPWTKSGTIYKCYYDCGLLIDDDDKMYVVYGGSSINLAQLTVDGLGEASSQLIFDQPSGVSGMEGNRMYKRNGLYYILNDYPGIGATYIWKSTSPWGPWEYKQLHNGLTSPVAGGGSPHQGSLINTGNDKWYFVSFTWAYPAGRMPVLAPITWGSDGFASMVTDNSGGWGLTYPNPLPTVSTPNWYRTDTFATGKLGPHWEFNHNPDNTKYSVAVGGVTLNACSITTNILTARNTLTTRLYGPTPQGTIALDFNNMADGDRAGLAAFRDKTAWIGISRDGSEYKLTVVHSVILSEETWTPSSNGTVDAQTVISKGSGKIWFRGNLDARPTGTKLVQFSYSTDGTTFTNFGAPFTLYTNWAYFMGYRWGIFNYATKALGGSVKLTSFVGGQYAA</sequence>
<dbReference type="CDD" id="cd09001">
    <property type="entry name" value="GH43_FsAxh1-like"/>
    <property type="match status" value="1"/>
</dbReference>
<dbReference type="PROSITE" id="PS00562">
    <property type="entry name" value="CBM1_1"/>
    <property type="match status" value="1"/>
</dbReference>
<dbReference type="AlphaFoldDB" id="A0AAN8P0C2"/>
<dbReference type="GO" id="GO:0004553">
    <property type="term" value="F:hydrolase activity, hydrolyzing O-glycosyl compounds"/>
    <property type="evidence" value="ECO:0007669"/>
    <property type="project" value="InterPro"/>
</dbReference>
<dbReference type="Pfam" id="PF17851">
    <property type="entry name" value="GH43_C2"/>
    <property type="match status" value="1"/>
</dbReference>
<feature type="domain" description="CBM1" evidence="7">
    <location>
        <begin position="16"/>
        <end position="52"/>
    </location>
</feature>
<evidence type="ECO:0000256" key="4">
    <source>
        <dbReference type="ARBA" id="ARBA00023295"/>
    </source>
</evidence>
<evidence type="ECO:0000259" key="7">
    <source>
        <dbReference type="PROSITE" id="PS51164"/>
    </source>
</evidence>
<dbReference type="InterPro" id="IPR006710">
    <property type="entry name" value="Glyco_hydro_43"/>
</dbReference>
<dbReference type="Gene3D" id="2.115.10.20">
    <property type="entry name" value="Glycosyl hydrolase domain, family 43"/>
    <property type="match status" value="1"/>
</dbReference>
<evidence type="ECO:0000256" key="2">
    <source>
        <dbReference type="ARBA" id="ARBA00022729"/>
    </source>
</evidence>
<dbReference type="PANTHER" id="PTHR42812">
    <property type="entry name" value="BETA-XYLOSIDASE"/>
    <property type="match status" value="1"/>
</dbReference>
<dbReference type="InterPro" id="IPR023296">
    <property type="entry name" value="Glyco_hydro_beta-prop_sf"/>
</dbReference>
<evidence type="ECO:0000313" key="8">
    <source>
        <dbReference type="EMBL" id="KAK6521722.1"/>
    </source>
</evidence>
<dbReference type="GO" id="GO:0030248">
    <property type="term" value="F:cellulose binding"/>
    <property type="evidence" value="ECO:0007669"/>
    <property type="project" value="InterPro"/>
</dbReference>
<keyword evidence="2 6" id="KW-0732">Signal</keyword>
<accession>A0AAN8P0C2</accession>
<dbReference type="InterPro" id="IPR035971">
    <property type="entry name" value="CBD_sf"/>
</dbReference>
<comment type="similarity">
    <text evidence="1">Belongs to the glycosyl hydrolase 43 family.</text>
</comment>
<dbReference type="InterPro" id="IPR051795">
    <property type="entry name" value="Glycosyl_Hydrlase_43"/>
</dbReference>
<name>A0AAN8P0C2_9PEZI</name>
<feature type="region of interest" description="Disordered" evidence="5">
    <location>
        <begin position="63"/>
        <end position="144"/>
    </location>
</feature>
<evidence type="ECO:0000313" key="9">
    <source>
        <dbReference type="Proteomes" id="UP001307849"/>
    </source>
</evidence>
<dbReference type="SUPFAM" id="SSF49899">
    <property type="entry name" value="Concanavalin A-like lectins/glucanases"/>
    <property type="match status" value="1"/>
</dbReference>
<dbReference type="GO" id="GO:0005576">
    <property type="term" value="C:extracellular region"/>
    <property type="evidence" value="ECO:0007669"/>
    <property type="project" value="InterPro"/>
</dbReference>
<dbReference type="Pfam" id="PF00734">
    <property type="entry name" value="CBM_1"/>
    <property type="match status" value="1"/>
</dbReference>